<dbReference type="Pfam" id="PF02245">
    <property type="entry name" value="Pur_DNA_glyco"/>
    <property type="match status" value="1"/>
</dbReference>
<dbReference type="EC" id="3.2.2.-" evidence="5"/>
<name>A0ABP8X2Y9_9ACTN</name>
<gene>
    <name evidence="6" type="ORF">GCM10023226_43170</name>
</gene>
<protein>
    <recommendedName>
        <fullName evidence="5">Putative 3-methyladenine DNA glycosylase</fullName>
        <ecNumber evidence="5">3.2.2.-</ecNumber>
    </recommendedName>
</protein>
<accession>A0ABP8X2Y9</accession>
<dbReference type="InterPro" id="IPR011034">
    <property type="entry name" value="Formyl_transferase-like_C_sf"/>
</dbReference>
<dbReference type="PANTHER" id="PTHR10429:SF0">
    <property type="entry name" value="DNA-3-METHYLADENINE GLYCOSYLASE"/>
    <property type="match status" value="1"/>
</dbReference>
<keyword evidence="4 5" id="KW-0234">DNA repair</keyword>
<dbReference type="Gene3D" id="3.10.300.10">
    <property type="entry name" value="Methylpurine-DNA glycosylase (MPG)"/>
    <property type="match status" value="1"/>
</dbReference>
<reference evidence="7" key="1">
    <citation type="journal article" date="2019" name="Int. J. Syst. Evol. Microbiol.">
        <title>The Global Catalogue of Microorganisms (GCM) 10K type strain sequencing project: providing services to taxonomists for standard genome sequencing and annotation.</title>
        <authorList>
            <consortium name="The Broad Institute Genomics Platform"/>
            <consortium name="The Broad Institute Genome Sequencing Center for Infectious Disease"/>
            <person name="Wu L."/>
            <person name="Ma J."/>
        </authorList>
    </citation>
    <scope>NUCLEOTIDE SEQUENCE [LARGE SCALE GENOMIC DNA]</scope>
    <source>
        <strain evidence="7">JCM 18127</strain>
    </source>
</reference>
<dbReference type="InterPro" id="IPR003180">
    <property type="entry name" value="MPG"/>
</dbReference>
<sequence>MTHTSDQLRAVLSRPVLEVAPQLLGAHLRVGEVTVRLTEVEAYAGEQDPGSHAHRGRTPRTGVMFGPAGRLYCYLSYGVHTCANVVTGPDGEAAAVLLRAGEVVDGLALARGRRPGARDRDLARGPGRLCRTLGVELAHDGADVCGDSGVTLTLPAEGEAEALRPRVRWGPRVGLSLAADRPWRCWLAGEETVSVYRRSPRATPIGNSG</sequence>
<evidence type="ECO:0000256" key="2">
    <source>
        <dbReference type="ARBA" id="ARBA00022763"/>
    </source>
</evidence>
<comment type="caution">
    <text evidence="6">The sequence shown here is derived from an EMBL/GenBank/DDBJ whole genome shotgun (WGS) entry which is preliminary data.</text>
</comment>
<evidence type="ECO:0000256" key="3">
    <source>
        <dbReference type="ARBA" id="ARBA00022801"/>
    </source>
</evidence>
<keyword evidence="2 5" id="KW-0227">DNA damage</keyword>
<evidence type="ECO:0000313" key="7">
    <source>
        <dbReference type="Proteomes" id="UP001500621"/>
    </source>
</evidence>
<dbReference type="NCBIfam" id="NF002003">
    <property type="entry name" value="PRK00802.1-3"/>
    <property type="match status" value="1"/>
</dbReference>
<dbReference type="HAMAP" id="MF_00527">
    <property type="entry name" value="3MGH"/>
    <property type="match status" value="1"/>
</dbReference>
<dbReference type="SUPFAM" id="SSF50486">
    <property type="entry name" value="FMT C-terminal domain-like"/>
    <property type="match status" value="1"/>
</dbReference>
<evidence type="ECO:0000313" key="6">
    <source>
        <dbReference type="EMBL" id="GAA4699684.1"/>
    </source>
</evidence>
<dbReference type="NCBIfam" id="TIGR00567">
    <property type="entry name" value="3mg"/>
    <property type="match status" value="1"/>
</dbReference>
<proteinExistence type="inferred from homology"/>
<comment type="similarity">
    <text evidence="1 5">Belongs to the DNA glycosylase MPG family.</text>
</comment>
<organism evidence="6 7">
    <name type="scientific">Nocardioides nanhaiensis</name>
    <dbReference type="NCBI Taxonomy" id="1476871"/>
    <lineage>
        <taxon>Bacteria</taxon>
        <taxon>Bacillati</taxon>
        <taxon>Actinomycetota</taxon>
        <taxon>Actinomycetes</taxon>
        <taxon>Propionibacteriales</taxon>
        <taxon>Nocardioidaceae</taxon>
        <taxon>Nocardioides</taxon>
    </lineage>
</organism>
<dbReference type="InterPro" id="IPR036995">
    <property type="entry name" value="MPG_sf"/>
</dbReference>
<evidence type="ECO:0000256" key="5">
    <source>
        <dbReference type="HAMAP-Rule" id="MF_00527"/>
    </source>
</evidence>
<keyword evidence="3 5" id="KW-0378">Hydrolase</keyword>
<dbReference type="Proteomes" id="UP001500621">
    <property type="component" value="Unassembled WGS sequence"/>
</dbReference>
<dbReference type="EMBL" id="BAABIM010000005">
    <property type="protein sequence ID" value="GAA4699684.1"/>
    <property type="molecule type" value="Genomic_DNA"/>
</dbReference>
<keyword evidence="7" id="KW-1185">Reference proteome</keyword>
<evidence type="ECO:0000256" key="1">
    <source>
        <dbReference type="ARBA" id="ARBA00009232"/>
    </source>
</evidence>
<dbReference type="CDD" id="cd00540">
    <property type="entry name" value="AAG"/>
    <property type="match status" value="1"/>
</dbReference>
<evidence type="ECO:0000256" key="4">
    <source>
        <dbReference type="ARBA" id="ARBA00023204"/>
    </source>
</evidence>
<dbReference type="PANTHER" id="PTHR10429">
    <property type="entry name" value="DNA-3-METHYLADENINE GLYCOSYLASE"/>
    <property type="match status" value="1"/>
</dbReference>